<accession>A0A974SBL6</accession>
<feature type="domain" description="DUF403" evidence="1">
    <location>
        <begin position="37"/>
        <end position="138"/>
    </location>
</feature>
<name>A0A974SBL6_9CAUL</name>
<dbReference type="Pfam" id="PF04168">
    <property type="entry name" value="Alpha-E"/>
    <property type="match status" value="1"/>
</dbReference>
<dbReference type="InterPro" id="IPR051680">
    <property type="entry name" value="ATP-dep_Glu-Cys_Ligase-2"/>
</dbReference>
<evidence type="ECO:0000259" key="1">
    <source>
        <dbReference type="Pfam" id="PF04168"/>
    </source>
</evidence>
<protein>
    <submittedName>
        <fullName evidence="2">Alpha-E domain-containing protein</fullName>
    </submittedName>
</protein>
<dbReference type="InterPro" id="IPR007296">
    <property type="entry name" value="DUF403"/>
</dbReference>
<organism evidence="2">
    <name type="scientific">Phenylobacterium glaciei</name>
    <dbReference type="NCBI Taxonomy" id="2803784"/>
    <lineage>
        <taxon>Bacteria</taxon>
        <taxon>Pseudomonadati</taxon>
        <taxon>Pseudomonadota</taxon>
        <taxon>Alphaproteobacteria</taxon>
        <taxon>Caulobacterales</taxon>
        <taxon>Caulobacteraceae</taxon>
        <taxon>Phenylobacterium</taxon>
    </lineage>
</organism>
<evidence type="ECO:0000313" key="2">
    <source>
        <dbReference type="EMBL" id="QQZ51932.1"/>
    </source>
</evidence>
<dbReference type="PANTHER" id="PTHR34595">
    <property type="entry name" value="BLR5612 PROTEIN"/>
    <property type="match status" value="1"/>
</dbReference>
<proteinExistence type="predicted"/>
<dbReference type="EMBL" id="CP068570">
    <property type="protein sequence ID" value="QQZ51932.1"/>
    <property type="molecule type" value="Genomic_DNA"/>
</dbReference>
<reference evidence="2" key="1">
    <citation type="submission" date="2021-01" db="EMBL/GenBank/DDBJ databases">
        <title>Genome sequence of Phenylobacterium sp. 20VBR1 isolated from a valley glaceir, Ny-Alesund, Svalbard.</title>
        <authorList>
            <person name="Thomas F.A."/>
            <person name="Krishnan K.P."/>
            <person name="Sinha R.K."/>
        </authorList>
    </citation>
    <scope>NUCLEOTIDE SEQUENCE</scope>
    <source>
        <strain evidence="2">20VBR1</strain>
    </source>
</reference>
<dbReference type="PANTHER" id="PTHR34595:SF2">
    <property type="entry name" value="BLR2978 PROTEIN"/>
    <property type="match status" value="1"/>
</dbReference>
<gene>
    <name evidence="2" type="ORF">JKL49_07750</name>
</gene>
<dbReference type="AlphaFoldDB" id="A0A974SBL6"/>
<sequence>MPRPPCTPPARPWPAFKNCSSSGAPWTRRPWGPRLDAARNALHDQKAYGSVIYLVRAAQRAAASMRERLSVDFWALLLTLEKELAEGAQTPLSEAEALQQIESALQLVAALSGLSQENMNRVAGWRFLDMGRRIERGSTPAA</sequence>